<dbReference type="WBParaSite" id="PTRK_0000777100.1">
    <property type="protein sequence ID" value="PTRK_0000777100.1"/>
    <property type="gene ID" value="PTRK_0000777100"/>
</dbReference>
<dbReference type="GO" id="GO:0022857">
    <property type="term" value="F:transmembrane transporter activity"/>
    <property type="evidence" value="ECO:0007669"/>
    <property type="project" value="InterPro"/>
</dbReference>
<feature type="transmembrane region" description="Helical" evidence="7">
    <location>
        <begin position="150"/>
        <end position="170"/>
    </location>
</feature>
<evidence type="ECO:0000256" key="7">
    <source>
        <dbReference type="SAM" id="Phobius"/>
    </source>
</evidence>
<keyword evidence="4 7" id="KW-1133">Transmembrane helix</keyword>
<protein>
    <submittedName>
        <fullName evidence="10">MFS domain-containing protein</fullName>
    </submittedName>
</protein>
<keyword evidence="2" id="KW-0813">Transport</keyword>
<feature type="transmembrane region" description="Helical" evidence="7">
    <location>
        <begin position="88"/>
        <end position="107"/>
    </location>
</feature>
<evidence type="ECO:0000313" key="9">
    <source>
        <dbReference type="Proteomes" id="UP000038045"/>
    </source>
</evidence>
<organism evidence="9 10">
    <name type="scientific">Parastrongyloides trichosuri</name>
    <name type="common">Possum-specific nematode worm</name>
    <dbReference type="NCBI Taxonomy" id="131310"/>
    <lineage>
        <taxon>Eukaryota</taxon>
        <taxon>Metazoa</taxon>
        <taxon>Ecdysozoa</taxon>
        <taxon>Nematoda</taxon>
        <taxon>Chromadorea</taxon>
        <taxon>Rhabditida</taxon>
        <taxon>Tylenchina</taxon>
        <taxon>Panagrolaimomorpha</taxon>
        <taxon>Strongyloidoidea</taxon>
        <taxon>Strongyloididae</taxon>
        <taxon>Parastrongyloides</taxon>
    </lineage>
</organism>
<feature type="transmembrane region" description="Helical" evidence="7">
    <location>
        <begin position="458"/>
        <end position="481"/>
    </location>
</feature>
<dbReference type="Gene3D" id="1.20.1250.20">
    <property type="entry name" value="MFS general substrate transporter like domains"/>
    <property type="match status" value="1"/>
</dbReference>
<dbReference type="Pfam" id="PF07690">
    <property type="entry name" value="MFS_1"/>
    <property type="match status" value="2"/>
</dbReference>
<feature type="transmembrane region" description="Helical" evidence="7">
    <location>
        <begin position="487"/>
        <end position="504"/>
    </location>
</feature>
<feature type="domain" description="Major facilitator superfamily (MFS) profile" evidence="8">
    <location>
        <begin position="51"/>
        <end position="508"/>
    </location>
</feature>
<dbReference type="SUPFAM" id="SSF103473">
    <property type="entry name" value="MFS general substrate transporter"/>
    <property type="match status" value="1"/>
</dbReference>
<dbReference type="GO" id="GO:0005765">
    <property type="term" value="C:lysosomal membrane"/>
    <property type="evidence" value="ECO:0007669"/>
    <property type="project" value="TreeGrafter"/>
</dbReference>
<evidence type="ECO:0000256" key="1">
    <source>
        <dbReference type="ARBA" id="ARBA00004127"/>
    </source>
</evidence>
<feature type="transmembrane region" description="Helical" evidence="7">
    <location>
        <begin position="354"/>
        <end position="374"/>
    </location>
</feature>
<evidence type="ECO:0000256" key="4">
    <source>
        <dbReference type="ARBA" id="ARBA00022989"/>
    </source>
</evidence>
<dbReference type="InterPro" id="IPR020846">
    <property type="entry name" value="MFS_dom"/>
</dbReference>
<dbReference type="InterPro" id="IPR036259">
    <property type="entry name" value="MFS_trans_sf"/>
</dbReference>
<feature type="transmembrane region" description="Helical" evidence="7">
    <location>
        <begin position="322"/>
        <end position="342"/>
    </location>
</feature>
<feature type="transmembrane region" description="Helical" evidence="7">
    <location>
        <begin position="119"/>
        <end position="138"/>
    </location>
</feature>
<evidence type="ECO:0000256" key="3">
    <source>
        <dbReference type="ARBA" id="ARBA00022692"/>
    </source>
</evidence>
<dbReference type="InterPro" id="IPR011701">
    <property type="entry name" value="MFS"/>
</dbReference>
<evidence type="ECO:0000256" key="5">
    <source>
        <dbReference type="ARBA" id="ARBA00023136"/>
    </source>
</evidence>
<dbReference type="InterPro" id="IPR051068">
    <property type="entry name" value="MFS_Domain-Containing_Protein"/>
</dbReference>
<reference evidence="10" key="1">
    <citation type="submission" date="2017-02" db="UniProtKB">
        <authorList>
            <consortium name="WormBaseParasite"/>
        </authorList>
    </citation>
    <scope>IDENTIFICATION</scope>
</reference>
<dbReference type="CDD" id="cd17326">
    <property type="entry name" value="MFS_MFSD8"/>
    <property type="match status" value="1"/>
</dbReference>
<evidence type="ECO:0000313" key="10">
    <source>
        <dbReference type="WBParaSite" id="PTRK_0000777100.1"/>
    </source>
</evidence>
<dbReference type="AlphaFoldDB" id="A0A0N4ZIL1"/>
<keyword evidence="5 7" id="KW-0472">Membrane</keyword>
<evidence type="ECO:0000256" key="2">
    <source>
        <dbReference type="ARBA" id="ARBA00022448"/>
    </source>
</evidence>
<feature type="transmembrane region" description="Helical" evidence="7">
    <location>
        <begin position="52"/>
        <end position="76"/>
    </location>
</feature>
<feature type="compositionally biased region" description="Basic and acidic residues" evidence="6">
    <location>
        <begin position="22"/>
        <end position="32"/>
    </location>
</feature>
<dbReference type="GO" id="GO:0012505">
    <property type="term" value="C:endomembrane system"/>
    <property type="evidence" value="ECO:0007669"/>
    <property type="project" value="UniProtKB-SubCell"/>
</dbReference>
<feature type="transmembrane region" description="Helical" evidence="7">
    <location>
        <begin position="219"/>
        <end position="245"/>
    </location>
</feature>
<dbReference type="PROSITE" id="PS50850">
    <property type="entry name" value="MFS"/>
    <property type="match status" value="1"/>
</dbReference>
<name>A0A0N4ZIL1_PARTI</name>
<keyword evidence="3 7" id="KW-0812">Transmembrane</keyword>
<proteinExistence type="predicted"/>
<comment type="subcellular location">
    <subcellularLocation>
        <location evidence="1">Endomembrane system</location>
        <topology evidence="1">Multi-pass membrane protein</topology>
    </subcellularLocation>
</comment>
<dbReference type="Proteomes" id="UP000038045">
    <property type="component" value="Unplaced"/>
</dbReference>
<accession>A0A0N4ZIL1</accession>
<feature type="transmembrane region" description="Helical" evidence="7">
    <location>
        <begin position="182"/>
        <end position="207"/>
    </location>
</feature>
<evidence type="ECO:0000256" key="6">
    <source>
        <dbReference type="SAM" id="MobiDB-lite"/>
    </source>
</evidence>
<dbReference type="PANTHER" id="PTHR23510">
    <property type="entry name" value="INNER MEMBRANE TRANSPORT PROTEIN YAJR"/>
    <property type="match status" value="1"/>
</dbReference>
<feature type="transmembrane region" description="Helical" evidence="7">
    <location>
        <begin position="418"/>
        <end position="438"/>
    </location>
</feature>
<feature type="transmembrane region" description="Helical" evidence="7">
    <location>
        <begin position="289"/>
        <end position="310"/>
    </location>
</feature>
<feature type="compositionally biased region" description="Basic and acidic residues" evidence="6">
    <location>
        <begin position="1"/>
        <end position="10"/>
    </location>
</feature>
<sequence length="524" mass="59284">MSPKNSFHEEDSLEDVNLNSKNSDKSFDKGDNDVCLEEDTEKEGEKTQWKSIYIGGILALSSSIQYSIYFATLWPYLQILDPHVTEEFFGIVLGSYSIGNIIFSPVFGWWSNKIKCIKIPLYIGISCQLIGNLLYFYLQILPWYQKECMIISRLLTGIGWSCISLLRSYAATASTEKDRSRAVSVISGGLAFGITIGPSLNLLFVGIGYPGFKLVSNLFINIYTIPSFLAVVANAFSLIAVKFMFKEIYVGIEKHEINKKKKLSSNDDDIILLPKYDKLAVGIAFVSRFIQLFMIASLSTIGPIISMMMFNFTKKQTIETIAYAQGFLGFSAFVVYFLFIYIDIGKYGKFRRNIMIGFALQTAFNLIIYPYSFFYENSPKVTKYNSTEMTNITSTTELIGCDISKFDWCDDLPSISPYLYFISYSILIGLSLPVINAATNTLFSRMLGSRRQGTMQGWLQTCGGLGNFLAPMISTFIYQNYGPKTIYIYHVALGSIVIFLWVVYHHRMVPLQAVIDKENQQNLK</sequence>
<dbReference type="PANTHER" id="PTHR23510:SF3">
    <property type="entry name" value="MAJOR FACILITATOR SUPERFAMILY DOMAIN-CONTAINING PROTEIN 8"/>
    <property type="match status" value="1"/>
</dbReference>
<keyword evidence="9" id="KW-1185">Reference proteome</keyword>
<evidence type="ECO:0000259" key="8">
    <source>
        <dbReference type="PROSITE" id="PS50850"/>
    </source>
</evidence>
<feature type="region of interest" description="Disordered" evidence="6">
    <location>
        <begin position="1"/>
        <end position="33"/>
    </location>
</feature>